<sequence length="188" mass="21377">MRVAEGLLNRKSKSAPAAGDLEKLTSHRFWQRDVLRLGRFLCQPETIKYILGMEARFLCKDLSNDEKVELASAKGESSYPDKVRAHGEEMSTDFAVMQLPSSKDDKLLDTAELSKLQRARAMNDGQAEQQKTVERRKSKDLNQLTILYGKKNLPEVTARRDDWEEMDSTYCNAFLAWNKASKGEASNE</sequence>
<dbReference type="RefSeq" id="XP_011133986.1">
    <property type="nucleotide sequence ID" value="XM_011135684.1"/>
</dbReference>
<reference evidence="1" key="1">
    <citation type="submission" date="2013-12" db="EMBL/GenBank/DDBJ databases">
        <authorList>
            <person name="Omoto C.K."/>
            <person name="Sibley D."/>
            <person name="Venepally P."/>
            <person name="Hadjithomas M."/>
            <person name="Karamycheva S."/>
            <person name="Brunk B."/>
            <person name="Roos D."/>
            <person name="Caler E."/>
            <person name="Lorenzi H."/>
        </authorList>
    </citation>
    <scope>NUCLEOTIDE SEQUENCE</scope>
</reference>
<proteinExistence type="predicted"/>
<protein>
    <submittedName>
        <fullName evidence="1">Uncharacterized protein</fullName>
    </submittedName>
</protein>
<dbReference type="AlphaFoldDB" id="A0A023AVG4"/>
<comment type="caution">
    <text evidence="1">The sequence shown here is derived from an EMBL/GenBank/DDBJ whole genome shotgun (WGS) entry which is preliminary data.</text>
</comment>
<evidence type="ECO:0000313" key="2">
    <source>
        <dbReference type="Proteomes" id="UP000019763"/>
    </source>
</evidence>
<name>A0A023AVG4_GRENI</name>
<evidence type="ECO:0000313" key="1">
    <source>
        <dbReference type="EMBL" id="EZG42736.1"/>
    </source>
</evidence>
<organism evidence="1 2">
    <name type="scientific">Gregarina niphandrodes</name>
    <name type="common">Septate eugregarine</name>
    <dbReference type="NCBI Taxonomy" id="110365"/>
    <lineage>
        <taxon>Eukaryota</taxon>
        <taxon>Sar</taxon>
        <taxon>Alveolata</taxon>
        <taxon>Apicomplexa</taxon>
        <taxon>Conoidasida</taxon>
        <taxon>Gregarinasina</taxon>
        <taxon>Eugregarinorida</taxon>
        <taxon>Gregarinidae</taxon>
        <taxon>Gregarina</taxon>
    </lineage>
</organism>
<dbReference type="EMBL" id="AFNH02001868">
    <property type="protein sequence ID" value="EZG42736.1"/>
    <property type="molecule type" value="Genomic_DNA"/>
</dbReference>
<dbReference type="GeneID" id="22916770"/>
<dbReference type="Proteomes" id="UP000019763">
    <property type="component" value="Unassembled WGS sequence"/>
</dbReference>
<dbReference type="VEuPathDB" id="CryptoDB:GNI_233440"/>
<accession>A0A023AVG4</accession>
<gene>
    <name evidence="1" type="ORF">GNI_233440</name>
</gene>
<keyword evidence="2" id="KW-1185">Reference proteome</keyword>